<comment type="caution">
    <text evidence="13">The sequence shown here is derived from an EMBL/GenBank/DDBJ whole genome shotgun (WGS) entry which is preliminary data.</text>
</comment>
<dbReference type="PANTHER" id="PTHR11139:SF69">
    <property type="entry name" value="SERINE_THREONINE-PROTEIN KINASE ATR"/>
    <property type="match status" value="1"/>
</dbReference>
<dbReference type="EC" id="2.7.11.1" evidence="3"/>
<dbReference type="PROSITE" id="PS00916">
    <property type="entry name" value="PI3_4_KINASE_2"/>
    <property type="match status" value="1"/>
</dbReference>
<evidence type="ECO:0000256" key="8">
    <source>
        <dbReference type="ARBA" id="ARBA00022777"/>
    </source>
</evidence>
<dbReference type="FunFam" id="1.10.1070.11:FF:000009">
    <property type="entry name" value="Putative serine/threonine-protein kinase ATR"/>
    <property type="match status" value="1"/>
</dbReference>
<organism evidence="13 14">
    <name type="scientific">Paramuricea clavata</name>
    <name type="common">Red gorgonian</name>
    <name type="synonym">Violescent sea-whip</name>
    <dbReference type="NCBI Taxonomy" id="317549"/>
    <lineage>
        <taxon>Eukaryota</taxon>
        <taxon>Metazoa</taxon>
        <taxon>Cnidaria</taxon>
        <taxon>Anthozoa</taxon>
        <taxon>Octocorallia</taxon>
        <taxon>Malacalcyonacea</taxon>
        <taxon>Plexauridae</taxon>
        <taxon>Paramuricea</taxon>
    </lineage>
</organism>
<keyword evidence="7" id="KW-0227">DNA damage</keyword>
<keyword evidence="6" id="KW-0547">Nucleotide-binding</keyword>
<evidence type="ECO:0000256" key="6">
    <source>
        <dbReference type="ARBA" id="ARBA00022741"/>
    </source>
</evidence>
<protein>
    <recommendedName>
        <fullName evidence="12">Serine/threonine-protein kinase ATR</fullName>
        <ecNumber evidence="3">2.7.11.1</ecNumber>
    </recommendedName>
</protein>
<dbReference type="InterPro" id="IPR000403">
    <property type="entry name" value="PI3/4_kinase_cat_dom"/>
</dbReference>
<keyword evidence="5" id="KW-0808">Transferase</keyword>
<dbReference type="PROSITE" id="PS50290">
    <property type="entry name" value="PI3_4_KINASE_3"/>
    <property type="match status" value="1"/>
</dbReference>
<name>A0A7D9KHL6_PARCT</name>
<evidence type="ECO:0000256" key="1">
    <source>
        <dbReference type="ARBA" id="ARBA00004123"/>
    </source>
</evidence>
<reference evidence="13" key="1">
    <citation type="submission" date="2020-04" db="EMBL/GenBank/DDBJ databases">
        <authorList>
            <person name="Alioto T."/>
            <person name="Alioto T."/>
            <person name="Gomez Garrido J."/>
        </authorList>
    </citation>
    <scope>NUCLEOTIDE SEQUENCE</scope>
    <source>
        <strain evidence="13">A484AB</strain>
    </source>
</reference>
<dbReference type="InterPro" id="IPR003152">
    <property type="entry name" value="FATC_dom"/>
</dbReference>
<dbReference type="InterPro" id="IPR018936">
    <property type="entry name" value="PI3/4_kinase_CS"/>
</dbReference>
<dbReference type="GO" id="GO:0005524">
    <property type="term" value="F:ATP binding"/>
    <property type="evidence" value="ECO:0007669"/>
    <property type="project" value="UniProtKB-KW"/>
</dbReference>
<dbReference type="InterPro" id="IPR050517">
    <property type="entry name" value="DDR_Repair_Kinase"/>
</dbReference>
<evidence type="ECO:0000256" key="9">
    <source>
        <dbReference type="ARBA" id="ARBA00022840"/>
    </source>
</evidence>
<dbReference type="GO" id="GO:0005694">
    <property type="term" value="C:chromosome"/>
    <property type="evidence" value="ECO:0007669"/>
    <property type="project" value="TreeGrafter"/>
</dbReference>
<evidence type="ECO:0000256" key="3">
    <source>
        <dbReference type="ARBA" id="ARBA00012513"/>
    </source>
</evidence>
<keyword evidence="11" id="KW-0539">Nucleus</keyword>
<dbReference type="GO" id="GO:0004674">
    <property type="term" value="F:protein serine/threonine kinase activity"/>
    <property type="evidence" value="ECO:0007669"/>
    <property type="project" value="UniProtKB-KW"/>
</dbReference>
<comment type="similarity">
    <text evidence="2">Belongs to the PI3/PI4-kinase family. ATM subfamily.</text>
</comment>
<dbReference type="SMART" id="SM01343">
    <property type="entry name" value="FATC"/>
    <property type="match status" value="1"/>
</dbReference>
<dbReference type="SUPFAM" id="SSF56112">
    <property type="entry name" value="Protein kinase-like (PK-like)"/>
    <property type="match status" value="1"/>
</dbReference>
<keyword evidence="4" id="KW-0723">Serine/threonine-protein kinase</keyword>
<evidence type="ECO:0000313" key="13">
    <source>
        <dbReference type="EMBL" id="CAB4044856.1"/>
    </source>
</evidence>
<dbReference type="EMBL" id="CACRXK020036564">
    <property type="protein sequence ID" value="CAB4044856.1"/>
    <property type="molecule type" value="Genomic_DNA"/>
</dbReference>
<evidence type="ECO:0000313" key="14">
    <source>
        <dbReference type="Proteomes" id="UP001152795"/>
    </source>
</evidence>
<dbReference type="PANTHER" id="PTHR11139">
    <property type="entry name" value="ATAXIA TELANGIECTASIA MUTATED ATM -RELATED"/>
    <property type="match status" value="1"/>
</dbReference>
<keyword evidence="8 13" id="KW-0418">Kinase</keyword>
<dbReference type="Proteomes" id="UP001152795">
    <property type="component" value="Unassembled WGS sequence"/>
</dbReference>
<dbReference type="GO" id="GO:0005634">
    <property type="term" value="C:nucleus"/>
    <property type="evidence" value="ECO:0007669"/>
    <property type="project" value="UniProtKB-SubCell"/>
</dbReference>
<dbReference type="Pfam" id="PF02260">
    <property type="entry name" value="FATC"/>
    <property type="match status" value="1"/>
</dbReference>
<evidence type="ECO:0000256" key="10">
    <source>
        <dbReference type="ARBA" id="ARBA00023204"/>
    </source>
</evidence>
<evidence type="ECO:0000256" key="7">
    <source>
        <dbReference type="ARBA" id="ARBA00022763"/>
    </source>
</evidence>
<dbReference type="OrthoDB" id="381190at2759"/>
<evidence type="ECO:0000256" key="11">
    <source>
        <dbReference type="ARBA" id="ARBA00023242"/>
    </source>
</evidence>
<evidence type="ECO:0000256" key="2">
    <source>
        <dbReference type="ARBA" id="ARBA00010769"/>
    </source>
</evidence>
<dbReference type="PROSITE" id="PS51190">
    <property type="entry name" value="FATC"/>
    <property type="match status" value="1"/>
</dbReference>
<keyword evidence="14" id="KW-1185">Reference proteome</keyword>
<dbReference type="SMART" id="SM00146">
    <property type="entry name" value="PI3Kc"/>
    <property type="match status" value="1"/>
</dbReference>
<keyword evidence="10" id="KW-0234">DNA repair</keyword>
<dbReference type="Pfam" id="PF00454">
    <property type="entry name" value="PI3_PI4_kinase"/>
    <property type="match status" value="1"/>
</dbReference>
<accession>A0A7D9KHL6</accession>
<evidence type="ECO:0000256" key="4">
    <source>
        <dbReference type="ARBA" id="ARBA00022527"/>
    </source>
</evidence>
<comment type="subcellular location">
    <subcellularLocation>
        <location evidence="1">Nucleus</location>
    </subcellularLocation>
</comment>
<keyword evidence="9" id="KW-0067">ATP-binding</keyword>
<dbReference type="InterPro" id="IPR011009">
    <property type="entry name" value="Kinase-like_dom_sf"/>
</dbReference>
<evidence type="ECO:0000256" key="5">
    <source>
        <dbReference type="ARBA" id="ARBA00022679"/>
    </source>
</evidence>
<dbReference type="GO" id="GO:0000723">
    <property type="term" value="P:telomere maintenance"/>
    <property type="evidence" value="ECO:0007669"/>
    <property type="project" value="TreeGrafter"/>
</dbReference>
<evidence type="ECO:0000256" key="12">
    <source>
        <dbReference type="ARBA" id="ARBA00024420"/>
    </source>
</evidence>
<dbReference type="InterPro" id="IPR036940">
    <property type="entry name" value="PI3/4_kinase_cat_sf"/>
</dbReference>
<gene>
    <name evidence="13" type="ORF">PACLA_8A042501</name>
</gene>
<dbReference type="GO" id="GO:0006281">
    <property type="term" value="P:DNA repair"/>
    <property type="evidence" value="ECO:0007669"/>
    <property type="project" value="UniProtKB-KW"/>
</dbReference>
<dbReference type="Gene3D" id="1.10.1070.11">
    <property type="entry name" value="Phosphatidylinositol 3-/4-kinase, catalytic domain"/>
    <property type="match status" value="1"/>
</dbReference>
<dbReference type="AlphaFoldDB" id="A0A7D9KHL6"/>
<proteinExistence type="inferred from homology"/>
<sequence>MYKEKGLYVRSSDIKRLYESMTSARKEERHKIFQMQVLKRYPPIFHEWFLKTFPTPTSWYNSRLGYCRTAAVMSMVGYILGLGDRHGENILFDSTNGDCVHVDFNCLFNKGESFDCPECVPFRLTHNMVQAMGPLGYEGIFRRSCEVTLKLMRNQHDSLLSVLKTFVYDPLVEWNDRRHRDTAATAAAKEEGLKIVKQIDQRLRGYSKKNKILLPLSIEGEVHQLITEATDVDNLSRMYIGWAAHL</sequence>
<dbReference type="GO" id="GO:0000077">
    <property type="term" value="P:DNA damage checkpoint signaling"/>
    <property type="evidence" value="ECO:0007669"/>
    <property type="project" value="TreeGrafter"/>
</dbReference>